<reference evidence="2 3" key="1">
    <citation type="journal article" date="2011" name="J. Microbiol.">
        <title>Complete genome of Leptospirillum ferriphilum ML-04 provides insight into its physiology and environmental adaptation.</title>
        <authorList>
            <person name="Mi S."/>
            <person name="Song J."/>
            <person name="Lin J."/>
            <person name="Che Y."/>
            <person name="Zheng H."/>
            <person name="Lin J."/>
        </authorList>
    </citation>
    <scope>NUCLEOTIDE SEQUENCE [LARGE SCALE GENOMIC DNA]</scope>
    <source>
        <strain evidence="2 3">ML-04</strain>
    </source>
</reference>
<dbReference type="PATRIC" id="fig|1048260.3.peg.1808"/>
<evidence type="ECO:0000313" key="2">
    <source>
        <dbReference type="EMBL" id="AFS53889.1"/>
    </source>
</evidence>
<name>J9ZBT4_LEPFM</name>
<organism evidence="2 3">
    <name type="scientific">Leptospirillum ferriphilum (strain ML-04)</name>
    <dbReference type="NCBI Taxonomy" id="1048260"/>
    <lineage>
        <taxon>Bacteria</taxon>
        <taxon>Pseudomonadati</taxon>
        <taxon>Nitrospirota</taxon>
        <taxon>Nitrospiria</taxon>
        <taxon>Nitrospirales</taxon>
        <taxon>Nitrospiraceae</taxon>
        <taxon>Leptospirillum</taxon>
    </lineage>
</organism>
<evidence type="ECO:0000259" key="1">
    <source>
        <dbReference type="Pfam" id="PF14452"/>
    </source>
</evidence>
<dbReference type="InterPro" id="IPR027802">
    <property type="entry name" value="Multi-ubiquitin_dom"/>
</dbReference>
<dbReference type="HOGENOM" id="CLU_1694070_0_0_0"/>
<protein>
    <recommendedName>
        <fullName evidence="1">Multi-ubiquitin domain-containing protein</fullName>
    </recommendedName>
</protein>
<feature type="domain" description="Multi-ubiquitin" evidence="1">
    <location>
        <begin position="82"/>
        <end position="154"/>
    </location>
</feature>
<evidence type="ECO:0000313" key="3">
    <source>
        <dbReference type="Proteomes" id="UP000006177"/>
    </source>
</evidence>
<dbReference type="Pfam" id="PF14452">
    <property type="entry name" value="Multi_ubiq"/>
    <property type="match status" value="1"/>
</dbReference>
<accession>J9ZBT4</accession>
<dbReference type="RefSeq" id="WP_014961394.1">
    <property type="nucleotide sequence ID" value="NC_018649.1"/>
</dbReference>
<dbReference type="EMBL" id="CP002919">
    <property type="protein sequence ID" value="AFS53889.1"/>
    <property type="molecule type" value="Genomic_DNA"/>
</dbReference>
<dbReference type="KEGG" id="lfi:LFML04_1687"/>
<proteinExistence type="predicted"/>
<gene>
    <name evidence="2" type="ordered locus">LFML04_1687</name>
</gene>
<dbReference type="Proteomes" id="UP000006177">
    <property type="component" value="Chromosome"/>
</dbReference>
<sequence length="157" mass="17472">MTTMPPEVESKHQVRIHINQHPHESTNPTTGAALYTLGNIPAGLELYREVSMDKEATAIENGPETVYLKDDEHFHSGPSKEFTIIVNGRKKEVSTKTLLFDQIVALAFNPVPVGPNIMFTITYRKGPHKNPEGTLTEGANVKIKDEMIFDVTETNKS</sequence>
<dbReference type="AlphaFoldDB" id="J9ZBT4"/>